<dbReference type="InterPro" id="IPR013922">
    <property type="entry name" value="Cyclin_PHO80-like"/>
</dbReference>
<dbReference type="SUPFAM" id="SSF47954">
    <property type="entry name" value="Cyclin-like"/>
    <property type="match status" value="1"/>
</dbReference>
<dbReference type="PANTHER" id="PTHR14248">
    <property type="entry name" value="CYCLIN Y, ISOFORM A"/>
    <property type="match status" value="1"/>
</dbReference>
<evidence type="ECO:0000313" key="2">
    <source>
        <dbReference type="EMBL" id="KAJ6235688.1"/>
    </source>
</evidence>
<organism evidence="2 3">
    <name type="scientific">Anaeramoeba flamelloides</name>
    <dbReference type="NCBI Taxonomy" id="1746091"/>
    <lineage>
        <taxon>Eukaryota</taxon>
        <taxon>Metamonada</taxon>
        <taxon>Anaeramoebidae</taxon>
        <taxon>Anaeramoeba</taxon>
    </lineage>
</organism>
<comment type="caution">
    <text evidence="2">The sequence shown here is derived from an EMBL/GenBank/DDBJ whole genome shotgun (WGS) entry which is preliminary data.</text>
</comment>
<reference evidence="2" key="1">
    <citation type="submission" date="2022-08" db="EMBL/GenBank/DDBJ databases">
        <title>Novel sulfate-reducing endosymbionts in the free-living metamonad Anaeramoeba.</title>
        <authorList>
            <person name="Jerlstrom-Hultqvist J."/>
            <person name="Cepicka I."/>
            <person name="Gallot-Lavallee L."/>
            <person name="Salas-Leiva D."/>
            <person name="Curtis B.A."/>
            <person name="Zahonova K."/>
            <person name="Pipaliya S."/>
            <person name="Dacks J."/>
            <person name="Roger A.J."/>
        </authorList>
    </citation>
    <scope>NUCLEOTIDE SEQUENCE</scope>
    <source>
        <strain evidence="2">Schooner1</strain>
    </source>
</reference>
<dbReference type="Proteomes" id="UP001150062">
    <property type="component" value="Unassembled WGS sequence"/>
</dbReference>
<feature type="compositionally biased region" description="Basic residues" evidence="1">
    <location>
        <begin position="10"/>
        <end position="19"/>
    </location>
</feature>
<feature type="compositionally biased region" description="Basic and acidic residues" evidence="1">
    <location>
        <begin position="20"/>
        <end position="51"/>
    </location>
</feature>
<gene>
    <name evidence="2" type="ORF">M0813_28521</name>
</gene>
<proteinExistence type="predicted"/>
<feature type="compositionally biased region" description="Basic and acidic residues" evidence="1">
    <location>
        <begin position="63"/>
        <end position="73"/>
    </location>
</feature>
<keyword evidence="3" id="KW-1185">Reference proteome</keyword>
<name>A0ABQ8XSV7_9EUKA</name>
<feature type="compositionally biased region" description="Basic residues" evidence="1">
    <location>
        <begin position="52"/>
        <end position="62"/>
    </location>
</feature>
<sequence>MNQQNQETKKNKKLSSKKSSRFEEMCLVEEKTVEKNETKTKKLQKNEEKETKKKKKKKKKNKKEKENKTEKNDVAVLTFSQKKIPSPRKKKPENPLFLDEEKGKKPKLIHKIQKKHTPLQRFSSLGDELNKLSKEGSIVSPKKTFVLKCVSKALKKLVLTEEEEENYKLHEFYTIFDESKQEKKIFPSIDYQVPVEEEIYQFLYDISLSIDLHPESFILMLVYIERMIKKTGSEWGIPLALTSKTWKRIVLVTLLCGFKIWQDVPIWNVDFTCVNDNLRVSDLNELEGIVLTFLEFDVSVNKATYTKYYIELSNLIPSKDMDFPFLPLDEKMENKLMEINRKSKIKENRKKMNKLRSYQSSNIILVKNEK</sequence>
<accession>A0ABQ8XSV7</accession>
<feature type="region of interest" description="Disordered" evidence="1">
    <location>
        <begin position="1"/>
        <end position="98"/>
    </location>
</feature>
<protein>
    <submittedName>
        <fullName evidence="2">Cyclin-y</fullName>
    </submittedName>
</protein>
<evidence type="ECO:0000256" key="1">
    <source>
        <dbReference type="SAM" id="MobiDB-lite"/>
    </source>
</evidence>
<dbReference type="EMBL" id="JAOAOG010000256">
    <property type="protein sequence ID" value="KAJ6235688.1"/>
    <property type="molecule type" value="Genomic_DNA"/>
</dbReference>
<dbReference type="Pfam" id="PF08613">
    <property type="entry name" value="Cyclin"/>
    <property type="match status" value="1"/>
</dbReference>
<evidence type="ECO:0000313" key="3">
    <source>
        <dbReference type="Proteomes" id="UP001150062"/>
    </source>
</evidence>
<dbReference type="InterPro" id="IPR036915">
    <property type="entry name" value="Cyclin-like_sf"/>
</dbReference>
<dbReference type="Gene3D" id="1.10.472.10">
    <property type="entry name" value="Cyclin-like"/>
    <property type="match status" value="1"/>
</dbReference>